<dbReference type="GO" id="GO:0016740">
    <property type="term" value="F:transferase activity"/>
    <property type="evidence" value="ECO:0007669"/>
    <property type="project" value="UniProtKB-UniRule"/>
</dbReference>
<keyword evidence="4 10" id="KW-0808">Transferase</keyword>
<keyword evidence="7 10" id="KW-0460">Magnesium</keyword>
<reference evidence="12 13" key="1">
    <citation type="journal article" date="2016" name="Nat. Commun.">
        <title>Thousands of microbial genomes shed light on interconnected biogeochemical processes in an aquifer system.</title>
        <authorList>
            <person name="Anantharaman K."/>
            <person name="Brown C.T."/>
            <person name="Hug L.A."/>
            <person name="Sharon I."/>
            <person name="Castelle C.J."/>
            <person name="Probst A.J."/>
            <person name="Thomas B.C."/>
            <person name="Singh A."/>
            <person name="Wilkins M.J."/>
            <person name="Karaoz U."/>
            <person name="Brodie E.L."/>
            <person name="Williams K.H."/>
            <person name="Hubbard S.S."/>
            <person name="Banfield J.F."/>
        </authorList>
    </citation>
    <scope>NUCLEOTIDE SEQUENCE [LARGE SCALE GENOMIC DNA]</scope>
</reference>
<dbReference type="PIRSF" id="PIRSF006268">
    <property type="entry name" value="ApbE"/>
    <property type="match status" value="1"/>
</dbReference>
<dbReference type="SUPFAM" id="SSF143631">
    <property type="entry name" value="ApbE-like"/>
    <property type="match status" value="1"/>
</dbReference>
<evidence type="ECO:0000256" key="8">
    <source>
        <dbReference type="ARBA" id="ARBA00031306"/>
    </source>
</evidence>
<dbReference type="AlphaFoldDB" id="A0A1F6TID3"/>
<dbReference type="GO" id="GO:0046872">
    <property type="term" value="F:metal ion binding"/>
    <property type="evidence" value="ECO:0007669"/>
    <property type="project" value="UniProtKB-UniRule"/>
</dbReference>
<feature type="binding site" evidence="11">
    <location>
        <position position="268"/>
    </location>
    <ligand>
        <name>Mg(2+)</name>
        <dbReference type="ChEBI" id="CHEBI:18420"/>
    </ligand>
</feature>
<gene>
    <name evidence="12" type="ORF">A2V92_01890</name>
</gene>
<comment type="catalytic activity">
    <reaction evidence="9 10">
        <text>L-threonyl-[protein] + FAD = FMN-L-threonyl-[protein] + AMP + H(+)</text>
        <dbReference type="Rhea" id="RHEA:36847"/>
        <dbReference type="Rhea" id="RHEA-COMP:11060"/>
        <dbReference type="Rhea" id="RHEA-COMP:11061"/>
        <dbReference type="ChEBI" id="CHEBI:15378"/>
        <dbReference type="ChEBI" id="CHEBI:30013"/>
        <dbReference type="ChEBI" id="CHEBI:57692"/>
        <dbReference type="ChEBI" id="CHEBI:74257"/>
        <dbReference type="ChEBI" id="CHEBI:456215"/>
        <dbReference type="EC" id="2.7.1.180"/>
    </reaction>
</comment>
<dbReference type="PANTHER" id="PTHR30040:SF2">
    <property type="entry name" value="FAD:PROTEIN FMN TRANSFERASE"/>
    <property type="match status" value="1"/>
</dbReference>
<evidence type="ECO:0000256" key="11">
    <source>
        <dbReference type="PIRSR" id="PIRSR006268-2"/>
    </source>
</evidence>
<keyword evidence="3 10" id="KW-0285">Flavoprotein</keyword>
<comment type="caution">
    <text evidence="12">The sequence shown here is derived from an EMBL/GenBank/DDBJ whole genome shotgun (WGS) entry which is preliminary data.</text>
</comment>
<evidence type="ECO:0000256" key="6">
    <source>
        <dbReference type="ARBA" id="ARBA00022827"/>
    </source>
</evidence>
<evidence type="ECO:0000313" key="13">
    <source>
        <dbReference type="Proteomes" id="UP000179344"/>
    </source>
</evidence>
<accession>A0A1F6TID3</accession>
<proteinExistence type="inferred from homology"/>
<feature type="binding site" evidence="11">
    <location>
        <position position="150"/>
    </location>
    <ligand>
        <name>Mg(2+)</name>
        <dbReference type="ChEBI" id="CHEBI:18420"/>
    </ligand>
</feature>
<name>A0A1F6TID3_9PROT</name>
<protein>
    <recommendedName>
        <fullName evidence="2 10">FAD:protein FMN transferase</fullName>
        <ecNumber evidence="1 10">2.7.1.180</ecNumber>
    </recommendedName>
    <alternativeName>
        <fullName evidence="8 10">Flavin transferase</fullName>
    </alternativeName>
</protein>
<keyword evidence="6 10" id="KW-0274">FAD</keyword>
<evidence type="ECO:0000256" key="3">
    <source>
        <dbReference type="ARBA" id="ARBA00022630"/>
    </source>
</evidence>
<evidence type="ECO:0000256" key="4">
    <source>
        <dbReference type="ARBA" id="ARBA00022679"/>
    </source>
</evidence>
<dbReference type="InterPro" id="IPR024932">
    <property type="entry name" value="ApbE"/>
</dbReference>
<evidence type="ECO:0000256" key="10">
    <source>
        <dbReference type="PIRNR" id="PIRNR006268"/>
    </source>
</evidence>
<sequence>MLERANGYFVGSFQALGGPCEVLMDVADEALALRLLDLARGEAERIERKFSRYRQDNIIHRVNTAAGRPVEVDEETANLLDYADRCHQLSEGRFDVTTGVLREVWRFDGGDRVPSAAAVARVLERVGWHKVQWRRPVIALRAGMEVDLGGIGKEYAVDSTVQLIRRHADAAVLVNYGGDLAATGPRAGDNPWIVGVEDPAAPGRASVGEIRLGRGGVATSGDARRFLLKDGVRYGHILDPRTGWPVVGAPRTVTVVAGTCTEAGMLATFAMLHGPEAEAFLRQQNVAFWCL</sequence>
<dbReference type="Pfam" id="PF02424">
    <property type="entry name" value="ApbE"/>
    <property type="match status" value="1"/>
</dbReference>
<comment type="similarity">
    <text evidence="10">Belongs to the ApbE family.</text>
</comment>
<evidence type="ECO:0000256" key="5">
    <source>
        <dbReference type="ARBA" id="ARBA00022723"/>
    </source>
</evidence>
<evidence type="ECO:0000256" key="1">
    <source>
        <dbReference type="ARBA" id="ARBA00011955"/>
    </source>
</evidence>
<evidence type="ECO:0000313" key="12">
    <source>
        <dbReference type="EMBL" id="OGI44848.1"/>
    </source>
</evidence>
<dbReference type="PANTHER" id="PTHR30040">
    <property type="entry name" value="THIAMINE BIOSYNTHESIS LIPOPROTEIN APBE"/>
    <property type="match status" value="1"/>
</dbReference>
<dbReference type="InterPro" id="IPR003374">
    <property type="entry name" value="ApbE-like_sf"/>
</dbReference>
<evidence type="ECO:0000256" key="7">
    <source>
        <dbReference type="ARBA" id="ARBA00022842"/>
    </source>
</evidence>
<dbReference type="Proteomes" id="UP000179344">
    <property type="component" value="Unassembled WGS sequence"/>
</dbReference>
<organism evidence="12 13">
    <name type="scientific">Candidatus Muproteobacteria bacterium RBG_16_65_31</name>
    <dbReference type="NCBI Taxonomy" id="1817759"/>
    <lineage>
        <taxon>Bacteria</taxon>
        <taxon>Pseudomonadati</taxon>
        <taxon>Pseudomonadota</taxon>
        <taxon>Candidatus Muproteobacteria</taxon>
    </lineage>
</organism>
<comment type="cofactor">
    <cofactor evidence="11">
        <name>Mg(2+)</name>
        <dbReference type="ChEBI" id="CHEBI:18420"/>
    </cofactor>
    <cofactor evidence="11">
        <name>Mn(2+)</name>
        <dbReference type="ChEBI" id="CHEBI:29035"/>
    </cofactor>
    <text evidence="11">Magnesium. Can also use manganese.</text>
</comment>
<dbReference type="Gene3D" id="3.10.520.10">
    <property type="entry name" value="ApbE-like domains"/>
    <property type="match status" value="1"/>
</dbReference>
<dbReference type="EMBL" id="MFST01000033">
    <property type="protein sequence ID" value="OGI44848.1"/>
    <property type="molecule type" value="Genomic_DNA"/>
</dbReference>
<evidence type="ECO:0000256" key="9">
    <source>
        <dbReference type="ARBA" id="ARBA00048540"/>
    </source>
</evidence>
<dbReference type="EC" id="2.7.1.180" evidence="1 10"/>
<keyword evidence="5 10" id="KW-0479">Metal-binding</keyword>
<evidence type="ECO:0000256" key="2">
    <source>
        <dbReference type="ARBA" id="ARBA00016337"/>
    </source>
</evidence>